<dbReference type="PROSITE" id="PS00080">
    <property type="entry name" value="MULTICOPPER_OXIDASE2"/>
    <property type="match status" value="1"/>
</dbReference>
<feature type="domain" description="Plastocyanin-like" evidence="8">
    <location>
        <begin position="136"/>
        <end position="252"/>
    </location>
</feature>
<evidence type="ECO:0000313" key="9">
    <source>
        <dbReference type="EMBL" id="KAG0650862.1"/>
    </source>
</evidence>
<keyword evidence="4" id="KW-0186">Copper</keyword>
<evidence type="ECO:0000259" key="6">
    <source>
        <dbReference type="Pfam" id="PF00394"/>
    </source>
</evidence>
<evidence type="ECO:0000259" key="8">
    <source>
        <dbReference type="Pfam" id="PF07732"/>
    </source>
</evidence>
<reference evidence="9" key="1">
    <citation type="submission" date="2019-07" db="EMBL/GenBank/DDBJ databases">
        <title>Hyphodiscus hymeniophilus genome sequencing and assembly.</title>
        <authorList>
            <person name="Kramer G."/>
            <person name="Nodwell J."/>
        </authorList>
    </citation>
    <scope>NUCLEOTIDE SEQUENCE</scope>
    <source>
        <strain evidence="9">ATCC 34498</strain>
    </source>
</reference>
<dbReference type="PANTHER" id="PTHR11709:SF394">
    <property type="entry name" value="FI03373P-RELATED"/>
    <property type="match status" value="1"/>
</dbReference>
<dbReference type="InterPro" id="IPR002355">
    <property type="entry name" value="Cu_oxidase_Cu_BS"/>
</dbReference>
<gene>
    <name evidence="9" type="ORF">D0Z07_2327</name>
</gene>
<comment type="caution">
    <text evidence="9">The sequence shown here is derived from an EMBL/GenBank/DDBJ whole genome shotgun (WGS) entry which is preliminary data.</text>
</comment>
<dbReference type="EMBL" id="VNKQ01000005">
    <property type="protein sequence ID" value="KAG0650862.1"/>
    <property type="molecule type" value="Genomic_DNA"/>
</dbReference>
<proteinExistence type="inferred from homology"/>
<feature type="transmembrane region" description="Helical" evidence="5">
    <location>
        <begin position="63"/>
        <end position="82"/>
    </location>
</feature>
<dbReference type="OrthoDB" id="2121828at2759"/>
<protein>
    <submittedName>
        <fullName evidence="9">Diphenol oxidase 1</fullName>
    </submittedName>
</protein>
<keyword evidence="3" id="KW-0560">Oxidoreductase</keyword>
<comment type="similarity">
    <text evidence="1">Belongs to the multicopper oxidase family.</text>
</comment>
<name>A0A9P7AZ65_9HELO</name>
<dbReference type="PANTHER" id="PTHR11709">
    <property type="entry name" value="MULTI-COPPER OXIDASE"/>
    <property type="match status" value="1"/>
</dbReference>
<sequence>MDKTKTVRRGSSATFSKKPISKWTDNVEATQFLQGEDGETQSLYPTGKKTSRDGVERRDLSRWLQPVGVVLGMLVLAIIAFTSCDTLLRSSNLQFDVYNLFYIGGNRKSSHGIGIELHPANHVFRSQKTITHYWTITKDSISPDGVSKKVYMVNGEFPGPTLQCRSGDRMIIHVTNSLVDEDVSIHWHGLRMRNANLMDGAVGFTQCPIPAGRKFTYDFDIDHEQSGTFWWHAHAQSQRGDGMYGGLVIHKPVGPRSDMELYGYKKEVLLLVGDWYHRSGAEVLDWFTSVRAFGNEPVPDSLLLNGVGKFSCSMAVPARPVECVEQPEQALGLQARGTTRIRIVNVGTLAGFTIRAGSGSFQPITIDGGNLVEGRSVESVGIIYPGERVDLLSKWDASPSPPRLHISLDRENLKYPNPALRPDQSFPILLSADHYSNNSIEEPIPLIGENHFDLAFASASLSSKDQEVPLASTAQQTILLYTKTQKLSINANHPQGFMNRTSWRPQSPALISLPRTSWDSNQLIPFIPSNTSSPPWVDIIINNLDDGSHPFHLHGHAFYVLASHRSEHGWGSYSPWATTGSSAIAPKLNLENPVLKDTVSVPRRGYVVLRFRADNVGIWMFHCHVLFHQGSGMAMGLHVGAAQAHEDVDARGSQFCTQSD</sequence>
<organism evidence="9 10">
    <name type="scientific">Hyphodiscus hymeniophilus</name>
    <dbReference type="NCBI Taxonomy" id="353542"/>
    <lineage>
        <taxon>Eukaryota</taxon>
        <taxon>Fungi</taxon>
        <taxon>Dikarya</taxon>
        <taxon>Ascomycota</taxon>
        <taxon>Pezizomycotina</taxon>
        <taxon>Leotiomycetes</taxon>
        <taxon>Helotiales</taxon>
        <taxon>Hyphodiscaceae</taxon>
        <taxon>Hyphodiscus</taxon>
    </lineage>
</organism>
<keyword evidence="2" id="KW-0479">Metal-binding</keyword>
<dbReference type="GO" id="GO:0005507">
    <property type="term" value="F:copper ion binding"/>
    <property type="evidence" value="ECO:0007669"/>
    <property type="project" value="InterPro"/>
</dbReference>
<evidence type="ECO:0000256" key="3">
    <source>
        <dbReference type="ARBA" id="ARBA00023002"/>
    </source>
</evidence>
<dbReference type="PROSITE" id="PS00079">
    <property type="entry name" value="MULTICOPPER_OXIDASE1"/>
    <property type="match status" value="1"/>
</dbReference>
<keyword evidence="5" id="KW-0472">Membrane</keyword>
<dbReference type="Pfam" id="PF07731">
    <property type="entry name" value="Cu-oxidase_2"/>
    <property type="match status" value="1"/>
</dbReference>
<evidence type="ECO:0000256" key="5">
    <source>
        <dbReference type="SAM" id="Phobius"/>
    </source>
</evidence>
<dbReference type="Proteomes" id="UP000785200">
    <property type="component" value="Unassembled WGS sequence"/>
</dbReference>
<dbReference type="InterPro" id="IPR033138">
    <property type="entry name" value="Cu_oxidase_CS"/>
</dbReference>
<keyword evidence="5" id="KW-1133">Transmembrane helix</keyword>
<dbReference type="InterPro" id="IPR001117">
    <property type="entry name" value="Cu-oxidase_2nd"/>
</dbReference>
<dbReference type="InterPro" id="IPR008972">
    <property type="entry name" value="Cupredoxin"/>
</dbReference>
<keyword evidence="5" id="KW-0812">Transmembrane</keyword>
<evidence type="ECO:0000256" key="4">
    <source>
        <dbReference type="ARBA" id="ARBA00023008"/>
    </source>
</evidence>
<dbReference type="Pfam" id="PF07732">
    <property type="entry name" value="Cu-oxidase_3"/>
    <property type="match status" value="1"/>
</dbReference>
<dbReference type="InterPro" id="IPR011706">
    <property type="entry name" value="Cu-oxidase_C"/>
</dbReference>
<dbReference type="SUPFAM" id="SSF49503">
    <property type="entry name" value="Cupredoxins"/>
    <property type="match status" value="3"/>
</dbReference>
<dbReference type="CDD" id="cd13910">
    <property type="entry name" value="CuRO_3_MCO_like_4"/>
    <property type="match status" value="1"/>
</dbReference>
<dbReference type="InterPro" id="IPR011707">
    <property type="entry name" value="Cu-oxidase-like_N"/>
</dbReference>
<dbReference type="GO" id="GO:0016491">
    <property type="term" value="F:oxidoreductase activity"/>
    <property type="evidence" value="ECO:0007669"/>
    <property type="project" value="UniProtKB-KW"/>
</dbReference>
<dbReference type="InterPro" id="IPR045087">
    <property type="entry name" value="Cu-oxidase_fam"/>
</dbReference>
<evidence type="ECO:0000259" key="7">
    <source>
        <dbReference type="Pfam" id="PF07731"/>
    </source>
</evidence>
<feature type="domain" description="Plastocyanin-like" evidence="6">
    <location>
        <begin position="267"/>
        <end position="397"/>
    </location>
</feature>
<keyword evidence="10" id="KW-1185">Reference proteome</keyword>
<dbReference type="Gene3D" id="2.60.40.420">
    <property type="entry name" value="Cupredoxins - blue copper proteins"/>
    <property type="match status" value="3"/>
</dbReference>
<dbReference type="AlphaFoldDB" id="A0A9P7AZ65"/>
<accession>A0A9P7AZ65</accession>
<evidence type="ECO:0000313" key="10">
    <source>
        <dbReference type="Proteomes" id="UP000785200"/>
    </source>
</evidence>
<dbReference type="Pfam" id="PF00394">
    <property type="entry name" value="Cu-oxidase"/>
    <property type="match status" value="1"/>
</dbReference>
<evidence type="ECO:0000256" key="1">
    <source>
        <dbReference type="ARBA" id="ARBA00010609"/>
    </source>
</evidence>
<feature type="domain" description="Plastocyanin-like" evidence="7">
    <location>
        <begin position="535"/>
        <end position="640"/>
    </location>
</feature>
<dbReference type="CDD" id="cd04205">
    <property type="entry name" value="CuRO_2_LCC_like"/>
    <property type="match status" value="1"/>
</dbReference>
<evidence type="ECO:0000256" key="2">
    <source>
        <dbReference type="ARBA" id="ARBA00022723"/>
    </source>
</evidence>